<dbReference type="SMART" id="SM00234">
    <property type="entry name" value="START"/>
    <property type="match status" value="1"/>
</dbReference>
<feature type="transmembrane region" description="Helical" evidence="4">
    <location>
        <begin position="66"/>
        <end position="89"/>
    </location>
</feature>
<name>A0ABM1M4N5_NICVS</name>
<evidence type="ECO:0000259" key="5">
    <source>
        <dbReference type="PROSITE" id="PS50848"/>
    </source>
</evidence>
<dbReference type="InterPro" id="IPR051869">
    <property type="entry name" value="STARD3"/>
</dbReference>
<dbReference type="PRINTS" id="PR00978">
    <property type="entry name" value="STARPROTEIN"/>
</dbReference>
<dbReference type="InterPro" id="IPR023393">
    <property type="entry name" value="START-like_dom_sf"/>
</dbReference>
<feature type="transmembrane region" description="Helical" evidence="4">
    <location>
        <begin position="136"/>
        <end position="155"/>
    </location>
</feature>
<comment type="subcellular location">
    <subcellularLocation>
        <location evidence="1">Membrane</location>
        <topology evidence="1">Multi-pass membrane protein</topology>
    </subcellularLocation>
</comment>
<dbReference type="InterPro" id="IPR000799">
    <property type="entry name" value="StAR-like"/>
</dbReference>
<dbReference type="RefSeq" id="XP_017769535.1">
    <property type="nucleotide sequence ID" value="XM_017914046.1"/>
</dbReference>
<reference evidence="8" key="1">
    <citation type="submission" date="2025-08" db="UniProtKB">
        <authorList>
            <consortium name="RefSeq"/>
        </authorList>
    </citation>
    <scope>IDENTIFICATION</scope>
    <source>
        <tissue evidence="8">Whole Larva</tissue>
    </source>
</reference>
<dbReference type="SUPFAM" id="SSF55961">
    <property type="entry name" value="Bet v1-like"/>
    <property type="match status" value="1"/>
</dbReference>
<dbReference type="Gene3D" id="3.30.530.20">
    <property type="match status" value="1"/>
</dbReference>
<accession>A0ABM1M4N5</accession>
<keyword evidence="7" id="KW-1185">Reference proteome</keyword>
<evidence type="ECO:0000259" key="6">
    <source>
        <dbReference type="PROSITE" id="PS51439"/>
    </source>
</evidence>
<feature type="transmembrane region" description="Helical" evidence="4">
    <location>
        <begin position="109"/>
        <end position="129"/>
    </location>
</feature>
<dbReference type="PROSITE" id="PS50848">
    <property type="entry name" value="START"/>
    <property type="match status" value="1"/>
</dbReference>
<dbReference type="PANTHER" id="PTHR46121">
    <property type="entry name" value="STEROIDOGENIC ACUTE REGULATORY PROTEIN-LIKE"/>
    <property type="match status" value="1"/>
</dbReference>
<feature type="domain" description="MENTAL" evidence="6">
    <location>
        <begin position="60"/>
        <end position="233"/>
    </location>
</feature>
<protein>
    <submittedName>
        <fullName evidence="8">StAR-related lipid transfer protein 3</fullName>
    </submittedName>
</protein>
<keyword evidence="4" id="KW-1133">Transmembrane helix</keyword>
<dbReference type="InterPro" id="IPR002913">
    <property type="entry name" value="START_lipid-bd_dom"/>
</dbReference>
<sequence length="474" mass="54534">MSEQDIRNAAEEMLRSNEYYTNQTAGDISHSHSINTITSVRPEYIISPEFFTGQALNGRMSSVRRFFCLFVTFDLLFTILMWLICIMLNGDNILSALSKQIYHYDVHTSLFDVILLAIFRFIVLLFFYAVLYVNSWVVIAISTATTCALLIAKVFVYDFQTTNQPVFQVLLVLISFVLSWGEAWFLDFRVIPREFDARQYVIASTDNERSPLIRNYVHGYPSMYTDSVANFYSPLGSREGSLQGFEAIPRLRKFPPIRLTDDQEKNYCDLGAKVLVESWEMLNSDEWKCIKEFHNDVIEVMELSKVGKIFKLTGVVKNTARCLLDELFYRVENIPKWNPALLDSHKVQTIDENTDICYQVSAEGARGAVSSRDFVTLRHWGLIEDTYLIACVATEHPSVPSNDKYIRGENGVGCLAMRPLKSDKDKSQFQWVFNTNLKGWLPQYILDTAYVSMMFDYIKNLRAYVEQSTNVKGT</sequence>
<dbReference type="Pfam" id="PF10457">
    <property type="entry name" value="MENTAL"/>
    <property type="match status" value="1"/>
</dbReference>
<dbReference type="PANTHER" id="PTHR46121:SF4">
    <property type="entry name" value="STEROIDOGENIC ACUTE REGULATORY PROTEIN-LIKE"/>
    <property type="match status" value="1"/>
</dbReference>
<evidence type="ECO:0000313" key="7">
    <source>
        <dbReference type="Proteomes" id="UP000695000"/>
    </source>
</evidence>
<keyword evidence="2 4" id="KW-0812">Transmembrane</keyword>
<dbReference type="Pfam" id="PF01852">
    <property type="entry name" value="START"/>
    <property type="match status" value="1"/>
</dbReference>
<evidence type="ECO:0000313" key="8">
    <source>
        <dbReference type="RefSeq" id="XP_017769535.1"/>
    </source>
</evidence>
<evidence type="ECO:0000256" key="4">
    <source>
        <dbReference type="SAM" id="Phobius"/>
    </source>
</evidence>
<evidence type="ECO:0000256" key="2">
    <source>
        <dbReference type="ARBA" id="ARBA00022692"/>
    </source>
</evidence>
<gene>
    <name evidence="8" type="primary">LOC108557513</name>
</gene>
<evidence type="ECO:0000256" key="1">
    <source>
        <dbReference type="ARBA" id="ARBA00004141"/>
    </source>
</evidence>
<feature type="domain" description="START" evidence="5">
    <location>
        <begin position="277"/>
        <end position="470"/>
    </location>
</feature>
<dbReference type="Proteomes" id="UP000695000">
    <property type="component" value="Unplaced"/>
</dbReference>
<feature type="transmembrane region" description="Helical" evidence="4">
    <location>
        <begin position="167"/>
        <end position="186"/>
    </location>
</feature>
<organism evidence="7 8">
    <name type="scientific">Nicrophorus vespilloides</name>
    <name type="common">Boreal carrion beetle</name>
    <dbReference type="NCBI Taxonomy" id="110193"/>
    <lineage>
        <taxon>Eukaryota</taxon>
        <taxon>Metazoa</taxon>
        <taxon>Ecdysozoa</taxon>
        <taxon>Arthropoda</taxon>
        <taxon>Hexapoda</taxon>
        <taxon>Insecta</taxon>
        <taxon>Pterygota</taxon>
        <taxon>Neoptera</taxon>
        <taxon>Endopterygota</taxon>
        <taxon>Coleoptera</taxon>
        <taxon>Polyphaga</taxon>
        <taxon>Staphyliniformia</taxon>
        <taxon>Silphidae</taxon>
        <taxon>Nicrophorinae</taxon>
        <taxon>Nicrophorus</taxon>
    </lineage>
</organism>
<dbReference type="InterPro" id="IPR019498">
    <property type="entry name" value="MENTAL"/>
</dbReference>
<dbReference type="PROSITE" id="PS51439">
    <property type="entry name" value="MENTAL"/>
    <property type="match status" value="1"/>
</dbReference>
<proteinExistence type="predicted"/>
<keyword evidence="3 4" id="KW-0472">Membrane</keyword>
<evidence type="ECO:0000256" key="3">
    <source>
        <dbReference type="ARBA" id="ARBA00023136"/>
    </source>
</evidence>
<dbReference type="GeneID" id="108557513"/>